<dbReference type="GO" id="GO:0004674">
    <property type="term" value="F:protein serine/threonine kinase activity"/>
    <property type="evidence" value="ECO:0007669"/>
    <property type="project" value="UniProtKB-KW"/>
</dbReference>
<keyword evidence="21" id="KW-1185">Reference proteome</keyword>
<comment type="similarity">
    <text evidence="17">Belongs to the protein kinase superfamily.</text>
</comment>
<evidence type="ECO:0000256" key="11">
    <source>
        <dbReference type="ARBA" id="ARBA00023136"/>
    </source>
</evidence>
<dbReference type="SMART" id="SM00220">
    <property type="entry name" value="S_TKc"/>
    <property type="match status" value="1"/>
</dbReference>
<dbReference type="InterPro" id="IPR001245">
    <property type="entry name" value="Ser-Thr/Tyr_kinase_cat_dom"/>
</dbReference>
<feature type="transmembrane region" description="Helical" evidence="18">
    <location>
        <begin position="12"/>
        <end position="39"/>
    </location>
</feature>
<dbReference type="Proteomes" id="UP000594263">
    <property type="component" value="Unplaced"/>
</dbReference>
<evidence type="ECO:0000256" key="15">
    <source>
        <dbReference type="ARBA" id="ARBA00047951"/>
    </source>
</evidence>
<evidence type="ECO:0000256" key="8">
    <source>
        <dbReference type="ARBA" id="ARBA00022777"/>
    </source>
</evidence>
<dbReference type="PROSITE" id="PS00108">
    <property type="entry name" value="PROTEIN_KINASE_ST"/>
    <property type="match status" value="1"/>
</dbReference>
<dbReference type="Gramene" id="Kaladp0839s0003.3.v1.1">
    <property type="protein sequence ID" value="Kaladp0839s0003.3.v1.1"/>
    <property type="gene ID" value="Kaladp0839s0003.v1.1"/>
</dbReference>
<keyword evidence="2 17" id="KW-0723">Serine/threonine-protein kinase</keyword>
<evidence type="ECO:0000313" key="20">
    <source>
        <dbReference type="EnsemblPlants" id="Kaladp0839s0003.3.v1.1"/>
    </source>
</evidence>
<dbReference type="PROSITE" id="PS50011">
    <property type="entry name" value="PROTEIN_KINASE_DOM"/>
    <property type="match status" value="1"/>
</dbReference>
<feature type="domain" description="Protein kinase" evidence="19">
    <location>
        <begin position="79"/>
        <end position="356"/>
    </location>
</feature>
<dbReference type="CDD" id="cd14066">
    <property type="entry name" value="STKc_IRAK"/>
    <property type="match status" value="1"/>
</dbReference>
<name>A0A7N0VHT6_KALFE</name>
<evidence type="ECO:0000256" key="3">
    <source>
        <dbReference type="ARBA" id="ARBA00022679"/>
    </source>
</evidence>
<keyword evidence="11 18" id="KW-0472">Membrane</keyword>
<dbReference type="PANTHER" id="PTHR27002:SF1050">
    <property type="entry name" value="CYSTEINE-RICH RECEPTOR-LIKE PROTEIN KINASE 5"/>
    <property type="match status" value="1"/>
</dbReference>
<keyword evidence="6" id="KW-0677">Repeat</keyword>
<dbReference type="InterPro" id="IPR011009">
    <property type="entry name" value="Kinase-like_dom_sf"/>
</dbReference>
<keyword evidence="3" id="KW-0808">Transferase</keyword>
<evidence type="ECO:0000313" key="21">
    <source>
        <dbReference type="Proteomes" id="UP000594263"/>
    </source>
</evidence>
<evidence type="ECO:0000256" key="6">
    <source>
        <dbReference type="ARBA" id="ARBA00022737"/>
    </source>
</evidence>
<dbReference type="FunFam" id="1.10.510.10:FF:000129">
    <property type="entry name" value="cysteine-rich receptor-like protein kinase 10"/>
    <property type="match status" value="1"/>
</dbReference>
<evidence type="ECO:0000256" key="16">
    <source>
        <dbReference type="PROSITE-ProRule" id="PRU10141"/>
    </source>
</evidence>
<evidence type="ECO:0000256" key="9">
    <source>
        <dbReference type="ARBA" id="ARBA00022840"/>
    </source>
</evidence>
<evidence type="ECO:0000256" key="12">
    <source>
        <dbReference type="ARBA" id="ARBA00023170"/>
    </source>
</evidence>
<evidence type="ECO:0000256" key="2">
    <source>
        <dbReference type="ARBA" id="ARBA00022527"/>
    </source>
</evidence>
<dbReference type="GO" id="GO:0005524">
    <property type="term" value="F:ATP binding"/>
    <property type="evidence" value="ECO:0007669"/>
    <property type="project" value="UniProtKB-UniRule"/>
</dbReference>
<accession>A0A7N0VHT6</accession>
<dbReference type="AlphaFoldDB" id="A0A7N0VHT6"/>
<dbReference type="InterPro" id="IPR017441">
    <property type="entry name" value="Protein_kinase_ATP_BS"/>
</dbReference>
<dbReference type="SUPFAM" id="SSF56112">
    <property type="entry name" value="Protein kinase-like (PK-like)"/>
    <property type="match status" value="1"/>
</dbReference>
<dbReference type="InterPro" id="IPR008271">
    <property type="entry name" value="Ser/Thr_kinase_AS"/>
</dbReference>
<dbReference type="GO" id="GO:0006950">
    <property type="term" value="P:response to stress"/>
    <property type="evidence" value="ECO:0007669"/>
    <property type="project" value="UniProtKB-ARBA"/>
</dbReference>
<evidence type="ECO:0000256" key="17">
    <source>
        <dbReference type="RuleBase" id="RU000304"/>
    </source>
</evidence>
<reference evidence="20" key="1">
    <citation type="submission" date="2021-01" db="UniProtKB">
        <authorList>
            <consortium name="EnsemblPlants"/>
        </authorList>
    </citation>
    <scope>IDENTIFICATION</scope>
</reference>
<keyword evidence="4 18" id="KW-0812">Transmembrane</keyword>
<sequence>MMFCAFEGDAGVSTGVIVAIVVALGLGTIVAVFVVWYCFLSGRQIKKSDAGNEENGDHMMDGKSLQFSLDTVQAATKGFSQENKIGEGGFGGVYLGLLSNGTRIAVKRLSNCSGQGAREFKNEVLLVAKLQHRNLVRLLGFCLEGPERILIYDYVPNKSLDQFLFDPEKRRLLDWPRRYMIISGIARGMLYLHEDSPLKILHRDLKAGNVLLDENMNPKIADFGTARIVGVDQSQINTNRIVGTFGYMPPEYVRHGHYSSKSDVYSFGVLVLEIISGKRNGNICQSDEVVDFLMSYAWKNWTNGSPLELLDSSVGDNYSRNEVLKCIHMALLCAQEDLSNRPTMQTVMLMLNSSSVSMPRPQKPSYIL</sequence>
<keyword evidence="8" id="KW-0418">Kinase</keyword>
<evidence type="ECO:0000259" key="19">
    <source>
        <dbReference type="PROSITE" id="PS50011"/>
    </source>
</evidence>
<comment type="subcellular location">
    <subcellularLocation>
        <location evidence="1">Membrane</location>
        <topology evidence="1">Single-pass membrane protein</topology>
    </subcellularLocation>
</comment>
<dbReference type="InterPro" id="IPR000719">
    <property type="entry name" value="Prot_kinase_dom"/>
</dbReference>
<dbReference type="Gene3D" id="3.30.200.20">
    <property type="entry name" value="Phosphorylase Kinase, domain 1"/>
    <property type="match status" value="1"/>
</dbReference>
<organism evidence="20 21">
    <name type="scientific">Kalanchoe fedtschenkoi</name>
    <name type="common">Lavender scallops</name>
    <name type="synonym">South American air plant</name>
    <dbReference type="NCBI Taxonomy" id="63787"/>
    <lineage>
        <taxon>Eukaryota</taxon>
        <taxon>Viridiplantae</taxon>
        <taxon>Streptophyta</taxon>
        <taxon>Embryophyta</taxon>
        <taxon>Tracheophyta</taxon>
        <taxon>Spermatophyta</taxon>
        <taxon>Magnoliopsida</taxon>
        <taxon>eudicotyledons</taxon>
        <taxon>Gunneridae</taxon>
        <taxon>Pentapetalae</taxon>
        <taxon>Saxifragales</taxon>
        <taxon>Crassulaceae</taxon>
        <taxon>Kalanchoe</taxon>
    </lineage>
</organism>
<evidence type="ECO:0000256" key="4">
    <source>
        <dbReference type="ARBA" id="ARBA00022692"/>
    </source>
</evidence>
<proteinExistence type="inferred from homology"/>
<keyword evidence="13" id="KW-0325">Glycoprotein</keyword>
<keyword evidence="5" id="KW-0732">Signal</keyword>
<keyword evidence="7 16" id="KW-0547">Nucleotide-binding</keyword>
<evidence type="ECO:0000256" key="18">
    <source>
        <dbReference type="SAM" id="Phobius"/>
    </source>
</evidence>
<dbReference type="GO" id="GO:0005886">
    <property type="term" value="C:plasma membrane"/>
    <property type="evidence" value="ECO:0007669"/>
    <property type="project" value="TreeGrafter"/>
</dbReference>
<dbReference type="PROSITE" id="PS00107">
    <property type="entry name" value="PROTEIN_KINASE_ATP"/>
    <property type="match status" value="1"/>
</dbReference>
<dbReference type="EnsemblPlants" id="Kaladp0839s0003.3.v1.1">
    <property type="protein sequence ID" value="Kaladp0839s0003.3.v1.1"/>
    <property type="gene ID" value="Kaladp0839s0003.v1.1"/>
</dbReference>
<evidence type="ECO:0000256" key="5">
    <source>
        <dbReference type="ARBA" id="ARBA00022729"/>
    </source>
</evidence>
<keyword evidence="9 16" id="KW-0067">ATP-binding</keyword>
<evidence type="ECO:0000256" key="13">
    <source>
        <dbReference type="ARBA" id="ARBA00023180"/>
    </source>
</evidence>
<evidence type="ECO:0000256" key="7">
    <source>
        <dbReference type="ARBA" id="ARBA00022741"/>
    </source>
</evidence>
<comment type="catalytic activity">
    <reaction evidence="14">
        <text>L-seryl-[protein] + ATP = O-phospho-L-seryl-[protein] + ADP + H(+)</text>
        <dbReference type="Rhea" id="RHEA:17989"/>
        <dbReference type="Rhea" id="RHEA-COMP:9863"/>
        <dbReference type="Rhea" id="RHEA-COMP:11604"/>
        <dbReference type="ChEBI" id="CHEBI:15378"/>
        <dbReference type="ChEBI" id="CHEBI:29999"/>
        <dbReference type="ChEBI" id="CHEBI:30616"/>
        <dbReference type="ChEBI" id="CHEBI:83421"/>
        <dbReference type="ChEBI" id="CHEBI:456216"/>
    </reaction>
</comment>
<evidence type="ECO:0000256" key="14">
    <source>
        <dbReference type="ARBA" id="ARBA00047558"/>
    </source>
</evidence>
<dbReference type="Pfam" id="PF07714">
    <property type="entry name" value="PK_Tyr_Ser-Thr"/>
    <property type="match status" value="1"/>
</dbReference>
<protein>
    <recommendedName>
        <fullName evidence="19">Protein kinase domain-containing protein</fullName>
    </recommendedName>
</protein>
<dbReference type="FunFam" id="3.30.200.20:FF:000142">
    <property type="entry name" value="Cysteine-rich receptor-like protein kinase 10"/>
    <property type="match status" value="1"/>
</dbReference>
<comment type="catalytic activity">
    <reaction evidence="15">
        <text>L-threonyl-[protein] + ATP = O-phospho-L-threonyl-[protein] + ADP + H(+)</text>
        <dbReference type="Rhea" id="RHEA:46608"/>
        <dbReference type="Rhea" id="RHEA-COMP:11060"/>
        <dbReference type="Rhea" id="RHEA-COMP:11605"/>
        <dbReference type="ChEBI" id="CHEBI:15378"/>
        <dbReference type="ChEBI" id="CHEBI:30013"/>
        <dbReference type="ChEBI" id="CHEBI:30616"/>
        <dbReference type="ChEBI" id="CHEBI:61977"/>
        <dbReference type="ChEBI" id="CHEBI:456216"/>
    </reaction>
</comment>
<evidence type="ECO:0000256" key="1">
    <source>
        <dbReference type="ARBA" id="ARBA00004167"/>
    </source>
</evidence>
<feature type="binding site" evidence="16">
    <location>
        <position position="107"/>
    </location>
    <ligand>
        <name>ATP</name>
        <dbReference type="ChEBI" id="CHEBI:30616"/>
    </ligand>
</feature>
<evidence type="ECO:0000256" key="10">
    <source>
        <dbReference type="ARBA" id="ARBA00022989"/>
    </source>
</evidence>
<dbReference type="Gene3D" id="1.10.510.10">
    <property type="entry name" value="Transferase(Phosphotransferase) domain 1"/>
    <property type="match status" value="1"/>
</dbReference>
<dbReference type="PANTHER" id="PTHR27002">
    <property type="entry name" value="RECEPTOR-LIKE SERINE/THREONINE-PROTEIN KINASE SD1-8"/>
    <property type="match status" value="1"/>
</dbReference>
<keyword evidence="12" id="KW-0675">Receptor</keyword>
<keyword evidence="10 18" id="KW-1133">Transmembrane helix</keyword>